<dbReference type="Proteomes" id="UP001348098">
    <property type="component" value="Unassembled WGS sequence"/>
</dbReference>
<comment type="caution">
    <text evidence="1">The sequence shown here is derived from an EMBL/GenBank/DDBJ whole genome shotgun (WGS) entry which is preliminary data.</text>
</comment>
<dbReference type="GO" id="GO:0016301">
    <property type="term" value="F:kinase activity"/>
    <property type="evidence" value="ECO:0007669"/>
    <property type="project" value="UniProtKB-KW"/>
</dbReference>
<dbReference type="PANTHER" id="PTHR36155:SF1">
    <property type="entry name" value="BLL5354 PROTEIN"/>
    <property type="match status" value="1"/>
</dbReference>
<reference evidence="1 2" key="1">
    <citation type="submission" date="2023-12" db="EMBL/GenBank/DDBJ databases">
        <title>novel species in genus Nocarida.</title>
        <authorList>
            <person name="Li Z."/>
        </authorList>
    </citation>
    <scope>NUCLEOTIDE SEQUENCE [LARGE SCALE GENOMIC DNA]</scope>
    <source>
        <strain evidence="1 2">CDC186</strain>
    </source>
</reference>
<keyword evidence="1" id="KW-0418">Kinase</keyword>
<dbReference type="PANTHER" id="PTHR36155">
    <property type="entry name" value="BLL5354 PROTEIN"/>
    <property type="match status" value="1"/>
</dbReference>
<proteinExistence type="predicted"/>
<keyword evidence="2" id="KW-1185">Reference proteome</keyword>
<dbReference type="InterPro" id="IPR036902">
    <property type="entry name" value="Ta1353-like_sf"/>
</dbReference>
<evidence type="ECO:0000313" key="2">
    <source>
        <dbReference type="Proteomes" id="UP001348098"/>
    </source>
</evidence>
<dbReference type="EMBL" id="JAYKYQ010000003">
    <property type="protein sequence ID" value="MEB3510345.1"/>
    <property type="molecule type" value="Genomic_DNA"/>
</dbReference>
<accession>A0ABU6AS82</accession>
<protein>
    <submittedName>
        <fullName evidence="1">Adenosine-specific kinase</fullName>
    </submittedName>
</protein>
<dbReference type="Pfam" id="PF04008">
    <property type="entry name" value="Adenosine_kin"/>
    <property type="match status" value="1"/>
</dbReference>
<dbReference type="InterPro" id="IPR007153">
    <property type="entry name" value="Adenosine_kinase"/>
</dbReference>
<organism evidence="1 2">
    <name type="scientific">Nocardia implantans</name>
    <dbReference type="NCBI Taxonomy" id="3108168"/>
    <lineage>
        <taxon>Bacteria</taxon>
        <taxon>Bacillati</taxon>
        <taxon>Actinomycetota</taxon>
        <taxon>Actinomycetes</taxon>
        <taxon>Mycobacteriales</taxon>
        <taxon>Nocardiaceae</taxon>
        <taxon>Nocardia</taxon>
    </lineage>
</organism>
<dbReference type="Gene3D" id="3.40.1520.10">
    <property type="entry name" value="Ta1353-like"/>
    <property type="match status" value="1"/>
</dbReference>
<evidence type="ECO:0000313" key="1">
    <source>
        <dbReference type="EMBL" id="MEB3510345.1"/>
    </source>
</evidence>
<keyword evidence="1" id="KW-0808">Transferase</keyword>
<dbReference type="RefSeq" id="WP_195079318.1">
    <property type="nucleotide sequence ID" value="NZ_JAYKYQ010000003.1"/>
</dbReference>
<gene>
    <name evidence="1" type="ORF">U3653_09970</name>
</gene>
<name>A0ABU6AS82_9NOCA</name>
<sequence>MELTAVRIDKPDDLNVIIGQSHFIKTVEDLHEALVGVGPHLRFGLAFCEASGPRLVRHSGNDDALTELATKNAVAIGAGHCFVVFLREGYPVNVLNAVRQVPEVCGIYCATANPVEVLIAETELGRGIIGVVDGAAPLGVEDADDQAARRQLLRQIGYKL</sequence>
<dbReference type="SUPFAM" id="SSF103165">
    <property type="entry name" value="Ta1353-like"/>
    <property type="match status" value="1"/>
</dbReference>